<dbReference type="EMBL" id="CBGL010000008">
    <property type="protein sequence ID" value="CDD09481.1"/>
    <property type="molecule type" value="Genomic_DNA"/>
</dbReference>
<dbReference type="HOGENOM" id="CLU_036587_1_0_9"/>
<dbReference type="InterPro" id="IPR023614">
    <property type="entry name" value="Porin_dom_sf"/>
</dbReference>
<dbReference type="SUPFAM" id="SSF56935">
    <property type="entry name" value="Porins"/>
    <property type="match status" value="1"/>
</dbReference>
<gene>
    <name evidence="1" type="ORF">BN587_01492</name>
</gene>
<accession>R6WZI2</accession>
<dbReference type="Gene3D" id="2.40.160.10">
    <property type="entry name" value="Porin"/>
    <property type="match status" value="1"/>
</dbReference>
<dbReference type="Proteomes" id="UP000014937">
    <property type="component" value="Unassembled WGS sequence"/>
</dbReference>
<protein>
    <submittedName>
        <fullName evidence="1">Uncharacterized protein</fullName>
    </submittedName>
</protein>
<evidence type="ECO:0000313" key="1">
    <source>
        <dbReference type="EMBL" id="CDD09481.1"/>
    </source>
</evidence>
<sequence>MAKDGQDPAQNTNHASRLRSDLWVKGDINDDWTYSAMFRNQQFFSNDKGNAGEENVAFQRAYVNGRVGGLAVQAGRYNKTDITGGNIHDNRMDGVQVSYGKDVKLTAGYGKATGVDVIAGENKDVAYAELGAKLGAVDAFAGYYKFDNLLKAADDDAIWTVGLGFDLAKDLKLTGTYLRSDVDAVTVDRVDYKDVDKDGYVVGLAYKGAKAAKAGSWGLNASYYDQGAGTVVAHTMDGIYFDEGFKGYSVGANYALAKNIVAGVTYYDLESKEAKGTPDAQTLWSQVVFSF</sequence>
<comment type="caution">
    <text evidence="1">The sequence shown here is derived from an EMBL/GenBank/DDBJ whole genome shotgun (WGS) entry which is preliminary data.</text>
</comment>
<organism evidence="1">
    <name type="scientific">Phascolarctobacterium succinatutens CAG:287</name>
    <dbReference type="NCBI Taxonomy" id="1263101"/>
    <lineage>
        <taxon>Bacteria</taxon>
        <taxon>Bacillati</taxon>
        <taxon>Bacillota</taxon>
        <taxon>Negativicutes</taxon>
        <taxon>Acidaminococcales</taxon>
        <taxon>Acidaminococcaceae</taxon>
        <taxon>Phascolarctobacterium</taxon>
    </lineage>
</organism>
<proteinExistence type="predicted"/>
<reference evidence="1" key="1">
    <citation type="submission" date="2012-11" db="EMBL/GenBank/DDBJ databases">
        <title>Dependencies among metagenomic species, viruses, plasmids and units of genetic variation.</title>
        <authorList>
            <person name="Nielsen H.B."/>
            <person name="Almeida M."/>
            <person name="Juncker A.S."/>
            <person name="Rasmussen S."/>
            <person name="Li J."/>
            <person name="Sunagawa S."/>
            <person name="Plichta D."/>
            <person name="Gautier L."/>
            <person name="Le Chatelier E."/>
            <person name="Peletier E."/>
            <person name="Bonde I."/>
            <person name="Nielsen T."/>
            <person name="Manichanh C."/>
            <person name="Arumugam M."/>
            <person name="Batto J."/>
            <person name="Santos M.B.Q.D."/>
            <person name="Blom N."/>
            <person name="Borruel N."/>
            <person name="Burgdorf K.S."/>
            <person name="Boumezbeur F."/>
            <person name="Casellas F."/>
            <person name="Dore J."/>
            <person name="Guarner F."/>
            <person name="Hansen T."/>
            <person name="Hildebrand F."/>
            <person name="Kaas R.S."/>
            <person name="Kennedy S."/>
            <person name="Kristiansen K."/>
            <person name="Kultima J.R."/>
            <person name="Leonard P."/>
            <person name="Levenez F."/>
            <person name="Lund O."/>
            <person name="Moumen B."/>
            <person name="Le Paslier D."/>
            <person name="Pons N."/>
            <person name="Pedersen O."/>
            <person name="Prifti E."/>
            <person name="Qin J."/>
            <person name="Raes J."/>
            <person name="Tap J."/>
            <person name="Tims S."/>
            <person name="Ussery D.W."/>
            <person name="Yamada T."/>
            <person name="MetaHit consortium"/>
            <person name="Renault P."/>
            <person name="Sicheritz-Ponten T."/>
            <person name="Bork P."/>
            <person name="Wang J."/>
            <person name="Brunak S."/>
            <person name="Ehrlich S.D."/>
        </authorList>
    </citation>
    <scope>NUCLEOTIDE SEQUENCE [LARGE SCALE GENOMIC DNA]</scope>
</reference>
<name>R6WZI2_9FIRM</name>
<dbReference type="AlphaFoldDB" id="R6WZI2"/>